<dbReference type="InterPro" id="IPR007858">
    <property type="entry name" value="Dpy-30_motif"/>
</dbReference>
<dbReference type="AlphaFoldDB" id="A0A182JJL0"/>
<protein>
    <submittedName>
        <fullName evidence="3">Uncharacterized protein</fullName>
    </submittedName>
</protein>
<feature type="compositionally biased region" description="Polar residues" evidence="2">
    <location>
        <begin position="558"/>
        <end position="577"/>
    </location>
</feature>
<feature type="coiled-coil region" evidence="1">
    <location>
        <begin position="386"/>
        <end position="471"/>
    </location>
</feature>
<feature type="coiled-coil region" evidence="1">
    <location>
        <begin position="276"/>
        <end position="345"/>
    </location>
</feature>
<accession>A0A182JJL0</accession>
<reference evidence="3" key="1">
    <citation type="submission" date="2022-08" db="UniProtKB">
        <authorList>
            <consortium name="EnsemblMetazoa"/>
        </authorList>
    </citation>
    <scope>IDENTIFICATION</scope>
    <source>
        <strain evidence="3">EBRO</strain>
    </source>
</reference>
<dbReference type="InterPro" id="IPR049630">
    <property type="entry name" value="DYDC-like_DD"/>
</dbReference>
<sequence>MNAANSKRFDRLLRDIELHNLLLRRFGNILLVDGEFLRFYDIIDTAERTLLRATTDEELDRFSPDSGSRGLLSLFELQVHQLQRAKASCLQRIDCFRESQTRRSAEDLKKRFSGRLETNLQQLQQIHEQFRYHVLRTVWNLGDISLIAELESLVTHTDQLVGIVRKNHLNCLRLLPSVDLQHTISLSCSRLKFTVHSLLIVILVRFLDLLLTMDGEEHIRELHEKLQREIRQSLNEMQVNEEELASLRQKLFPSTVSLGTQRTVAIEQRDLRAIDLQEQLREIDLLEDDKQELEGRVAELIVQRETIQHQLDERKRLLHEGVREIVRLERLIVVIEQQISDATVEFQRQAEFSEQRRLEVLKDKHLSSENRQKLLAECDAEMMDQRKSHTSNMNLLEARRDELKRISANLAQNLETFRDEIEKKHQEQIAELEIKKMQASPSELEQFAADIKQQQTEHEENLAMLERARARSEYLTDDRSRYSITETGERVYHPTADGHLGKVRSTSEVMQEDETGVFYLDKFGQKIYHRQYFTDPQGKYYIDVTGTRIYTTTADCKASTQSSPASPHQTNDTSVPATTDPDLPPSEDATAETESERDRRERVAADVAYIDRTLAVPLRKGLAAVARAKPADPVGYLADYLALQSENAMEVGRRQQLLERVRTADEKANVNAFPGCM</sequence>
<evidence type="ECO:0000256" key="1">
    <source>
        <dbReference type="SAM" id="Coils"/>
    </source>
</evidence>
<dbReference type="CDD" id="cd22966">
    <property type="entry name" value="DD_DYDC-like"/>
    <property type="match status" value="1"/>
</dbReference>
<evidence type="ECO:0000256" key="2">
    <source>
        <dbReference type="SAM" id="MobiDB-lite"/>
    </source>
</evidence>
<feature type="coiled-coil region" evidence="1">
    <location>
        <begin position="216"/>
        <end position="250"/>
    </location>
</feature>
<dbReference type="Pfam" id="PF05186">
    <property type="entry name" value="Dpy-30"/>
    <property type="match status" value="1"/>
</dbReference>
<dbReference type="Gene3D" id="1.20.890.10">
    <property type="entry name" value="cAMP-dependent protein kinase regulatory subunit, dimerization-anchoring domain"/>
    <property type="match status" value="1"/>
</dbReference>
<dbReference type="VEuPathDB" id="VectorBase:AATE019281"/>
<keyword evidence="1" id="KW-0175">Coiled coil</keyword>
<proteinExistence type="predicted"/>
<dbReference type="STRING" id="41427.A0A182JJL0"/>
<evidence type="ECO:0000313" key="3">
    <source>
        <dbReference type="EnsemblMetazoa" id="AATE019281-PA.1"/>
    </source>
</evidence>
<organism evidence="3">
    <name type="scientific">Anopheles atroparvus</name>
    <name type="common">European mosquito</name>
    <dbReference type="NCBI Taxonomy" id="41427"/>
    <lineage>
        <taxon>Eukaryota</taxon>
        <taxon>Metazoa</taxon>
        <taxon>Ecdysozoa</taxon>
        <taxon>Arthropoda</taxon>
        <taxon>Hexapoda</taxon>
        <taxon>Insecta</taxon>
        <taxon>Pterygota</taxon>
        <taxon>Neoptera</taxon>
        <taxon>Endopterygota</taxon>
        <taxon>Diptera</taxon>
        <taxon>Nematocera</taxon>
        <taxon>Culicoidea</taxon>
        <taxon>Culicidae</taxon>
        <taxon>Anophelinae</taxon>
        <taxon>Anopheles</taxon>
    </lineage>
</organism>
<dbReference type="EnsemblMetazoa" id="AATE019281-RA">
    <property type="protein sequence ID" value="AATE019281-PA.1"/>
    <property type="gene ID" value="AATE019281"/>
</dbReference>
<name>A0A182JJL0_ANOAO</name>
<feature type="region of interest" description="Disordered" evidence="2">
    <location>
        <begin position="558"/>
        <end position="602"/>
    </location>
</feature>